<protein>
    <submittedName>
        <fullName evidence="1">Uncharacterized protein</fullName>
    </submittedName>
</protein>
<reference evidence="1 2" key="1">
    <citation type="submission" date="2007-04" db="EMBL/GenBank/DDBJ databases">
        <authorList>
            <person name="Fulton L."/>
            <person name="Clifton S."/>
            <person name="Fulton B."/>
            <person name="Xu J."/>
            <person name="Minx P."/>
            <person name="Pepin K.H."/>
            <person name="Johnson M."/>
            <person name="Thiruvilangam P."/>
            <person name="Bhonagiri V."/>
            <person name="Nash W.E."/>
            <person name="Mardis E.R."/>
            <person name="Wilson R.K."/>
        </authorList>
    </citation>
    <scope>NUCLEOTIDE SEQUENCE [LARGE SCALE GENOMIC DNA]</scope>
    <source>
        <strain evidence="1 2">ATCC 29149</strain>
    </source>
</reference>
<organism evidence="1 2">
    <name type="scientific">Mediterraneibacter gnavus (strain ATCC 29149 / DSM 114966 / JCM 6515 / VPI C7-9)</name>
    <name type="common">Ruminococcus gnavus</name>
    <dbReference type="NCBI Taxonomy" id="411470"/>
    <lineage>
        <taxon>Bacteria</taxon>
        <taxon>Bacillati</taxon>
        <taxon>Bacillota</taxon>
        <taxon>Clostridia</taxon>
        <taxon>Lachnospirales</taxon>
        <taxon>Lachnospiraceae</taxon>
        <taxon>Mediterraneibacter</taxon>
    </lineage>
</organism>
<evidence type="ECO:0000313" key="1">
    <source>
        <dbReference type="EMBL" id="EDN76598.1"/>
    </source>
</evidence>
<sequence length="57" mass="6480">MSGLYFFRFFQTAGSPALFPAVRSRGSDLAVKCKAVLLLLFFFKILSLEKVHSYCEQ</sequence>
<reference evidence="1 2" key="2">
    <citation type="submission" date="2007-06" db="EMBL/GenBank/DDBJ databases">
        <title>Draft genome sequence of Ruminococcus gnavus (ATCC 29149).</title>
        <authorList>
            <person name="Sudarsanam P."/>
            <person name="Ley R."/>
            <person name="Guruge J."/>
            <person name="Turnbaugh P.J."/>
            <person name="Mahowald M."/>
            <person name="Liep D."/>
            <person name="Gordon J."/>
        </authorList>
    </citation>
    <scope>NUCLEOTIDE SEQUENCE [LARGE SCALE GENOMIC DNA]</scope>
    <source>
        <strain evidence="1 2">ATCC 29149</strain>
    </source>
</reference>
<name>A7B646_MEDG7</name>
<evidence type="ECO:0000313" key="2">
    <source>
        <dbReference type="Proteomes" id="UP000004410"/>
    </source>
</evidence>
<dbReference type="Proteomes" id="UP000004410">
    <property type="component" value="Unassembled WGS sequence"/>
</dbReference>
<proteinExistence type="predicted"/>
<accession>A7B646</accession>
<gene>
    <name evidence="1" type="ORF">RUMGNA_03057</name>
</gene>
<dbReference type="PaxDb" id="411470-RUMGNA_03057"/>
<dbReference type="EMBL" id="AAYG02000027">
    <property type="protein sequence ID" value="EDN76598.1"/>
    <property type="molecule type" value="Genomic_DNA"/>
</dbReference>
<comment type="caution">
    <text evidence="1">The sequence shown here is derived from an EMBL/GenBank/DDBJ whole genome shotgun (WGS) entry which is preliminary data.</text>
</comment>
<dbReference type="AlphaFoldDB" id="A7B646"/>